<dbReference type="PANTHER" id="PTHR30572:SF4">
    <property type="entry name" value="ABC TRANSPORTER PERMEASE YTRF"/>
    <property type="match status" value="1"/>
</dbReference>
<reference evidence="10 11" key="1">
    <citation type="journal article" date="2019" name="Int. J. Syst. Evol. Microbiol.">
        <title>The Global Catalogue of Microorganisms (GCM) 10K type strain sequencing project: providing services to taxonomists for standard genome sequencing and annotation.</title>
        <authorList>
            <consortium name="The Broad Institute Genomics Platform"/>
            <consortium name="The Broad Institute Genome Sequencing Center for Infectious Disease"/>
            <person name="Wu L."/>
            <person name="Ma J."/>
        </authorList>
    </citation>
    <scope>NUCLEOTIDE SEQUENCE [LARGE SCALE GENOMIC DNA]</scope>
    <source>
        <strain evidence="10 11">JCM 15591</strain>
    </source>
</reference>
<feature type="transmembrane region" description="Helical" evidence="8">
    <location>
        <begin position="673"/>
        <end position="703"/>
    </location>
</feature>
<feature type="transmembrane region" description="Helical" evidence="8">
    <location>
        <begin position="632"/>
        <end position="653"/>
    </location>
</feature>
<feature type="domain" description="ABC3 transporter permease C-terminal" evidence="9">
    <location>
        <begin position="634"/>
        <end position="704"/>
    </location>
</feature>
<keyword evidence="4 8" id="KW-1133">Transmembrane helix</keyword>
<organism evidence="10 11">
    <name type="scientific">Nostocoides vanveenii</name>
    <dbReference type="NCBI Taxonomy" id="330835"/>
    <lineage>
        <taxon>Bacteria</taxon>
        <taxon>Bacillati</taxon>
        <taxon>Actinomycetota</taxon>
        <taxon>Actinomycetes</taxon>
        <taxon>Micrococcales</taxon>
        <taxon>Intrasporangiaceae</taxon>
        <taxon>Nostocoides</taxon>
    </lineage>
</organism>
<accession>A0ABN2KAU7</accession>
<sequence length="855" mass="90978">MIRRPASRSGRWPLATRSRALFVATTGYAVLMGGIETSRLAVRGTIDTNAATAAYDILVRPKDTRLPLEASDQLVQPGFLDGLTGSIMTAQWHEIEGISGVEVAVPVALIGWTMPFVAVPIDLTPFAHITEPILLRRNTTRTYDNGASTVAQTPLFMYVTPNPVRMVFPNLQANPEDFDPAHWVETKPDGTEVRFDIAGTNRPPRTVSEGQPMFSVISTAEIAEPRPGTRTLDVLFPFPSRLAAIDPEAEAKLSGLDRALVSGTYLTKGTEPTRIFPFSGGQSDIRTPVPVLVGDAAPARLSAAYGLEVIHGPLVDLLARRGALGPEGYDKALNRELIDAHGTPSGSGTFDSDTAYRDLLDAMATPATQGKYYARSVLRIQSTSWAILTADASGRFVPAPAEDGDLVWGVSDLTGDVADSVISPGGDDARLRTLAGHFASPALNPPAGQGRRFRRAQTSGQHLARAGAAGHLRLHAGAGRGRREPGDPARCALAPGDQSDRLSRLASADVDHPRSRGRFRRRARVVAARLRGDRHTGAAAVNRRPLSAIRVRVAGVSGVGPVDRERVRVVAEDIARLTGLDVDITMGSSPGPQRIAVPTGAHERPAMTVTQLWVTKGVAARLMTAVDRKSLLLNWVVLAASGLVVANAVFASVRARRREIGTARAVGWTRLAVLRHVLVPVLSAAVGAGLAGLVLAVVVRVLLAGSGVAGGQRSAARGRHQRGRMAHRRPRAARRFRRRLARGAPAGGLCQSDLPALGDPGAAVTGGCSRAAPRAVGHRACDPICGGGTWAGRRGPAGRARLRRPGWAHSWRSRHSFTAGQWAPCSAMRSPSRCGRPMSRPFSSLQPLPVWVSRT</sequence>
<evidence type="ECO:0000256" key="7">
    <source>
        <dbReference type="SAM" id="MobiDB-lite"/>
    </source>
</evidence>
<dbReference type="RefSeq" id="WP_344063043.1">
    <property type="nucleotide sequence ID" value="NZ_BAAAPN010000027.1"/>
</dbReference>
<comment type="similarity">
    <text evidence="6">Belongs to the ABC-4 integral membrane protein family.</text>
</comment>
<dbReference type="Pfam" id="PF02687">
    <property type="entry name" value="FtsX"/>
    <property type="match status" value="1"/>
</dbReference>
<dbReference type="InterPro" id="IPR050250">
    <property type="entry name" value="Macrolide_Exporter_MacB"/>
</dbReference>
<feature type="compositionally biased region" description="Basic residues" evidence="7">
    <location>
        <begin position="716"/>
        <end position="734"/>
    </location>
</feature>
<evidence type="ECO:0000256" key="5">
    <source>
        <dbReference type="ARBA" id="ARBA00023136"/>
    </source>
</evidence>
<comment type="subcellular location">
    <subcellularLocation>
        <location evidence="1">Cell membrane</location>
        <topology evidence="1">Multi-pass membrane protein</topology>
    </subcellularLocation>
</comment>
<protein>
    <recommendedName>
        <fullName evidence="9">ABC3 transporter permease C-terminal domain-containing protein</fullName>
    </recommendedName>
</protein>
<dbReference type="EMBL" id="BAAAPN010000027">
    <property type="protein sequence ID" value="GAA1752008.1"/>
    <property type="molecule type" value="Genomic_DNA"/>
</dbReference>
<keyword evidence="5 8" id="KW-0472">Membrane</keyword>
<evidence type="ECO:0000256" key="8">
    <source>
        <dbReference type="SAM" id="Phobius"/>
    </source>
</evidence>
<evidence type="ECO:0000259" key="9">
    <source>
        <dbReference type="Pfam" id="PF02687"/>
    </source>
</evidence>
<evidence type="ECO:0000256" key="4">
    <source>
        <dbReference type="ARBA" id="ARBA00022989"/>
    </source>
</evidence>
<proteinExistence type="inferred from homology"/>
<feature type="region of interest" description="Disordered" evidence="7">
    <location>
        <begin position="712"/>
        <end position="734"/>
    </location>
</feature>
<evidence type="ECO:0000313" key="11">
    <source>
        <dbReference type="Proteomes" id="UP001501475"/>
    </source>
</evidence>
<evidence type="ECO:0000256" key="3">
    <source>
        <dbReference type="ARBA" id="ARBA00022692"/>
    </source>
</evidence>
<gene>
    <name evidence="10" type="ORF">GCM10009810_10220</name>
</gene>
<dbReference type="PANTHER" id="PTHR30572">
    <property type="entry name" value="MEMBRANE COMPONENT OF TRANSPORTER-RELATED"/>
    <property type="match status" value="1"/>
</dbReference>
<evidence type="ECO:0000256" key="6">
    <source>
        <dbReference type="ARBA" id="ARBA00038076"/>
    </source>
</evidence>
<evidence type="ECO:0000313" key="10">
    <source>
        <dbReference type="EMBL" id="GAA1752008.1"/>
    </source>
</evidence>
<evidence type="ECO:0000256" key="2">
    <source>
        <dbReference type="ARBA" id="ARBA00022475"/>
    </source>
</evidence>
<dbReference type="InterPro" id="IPR003838">
    <property type="entry name" value="ABC3_permease_C"/>
</dbReference>
<evidence type="ECO:0000256" key="1">
    <source>
        <dbReference type="ARBA" id="ARBA00004651"/>
    </source>
</evidence>
<dbReference type="Proteomes" id="UP001501475">
    <property type="component" value="Unassembled WGS sequence"/>
</dbReference>
<comment type="caution">
    <text evidence="10">The sequence shown here is derived from an EMBL/GenBank/DDBJ whole genome shotgun (WGS) entry which is preliminary data.</text>
</comment>
<name>A0ABN2KAU7_9MICO</name>
<keyword evidence="2" id="KW-1003">Cell membrane</keyword>
<keyword evidence="3 8" id="KW-0812">Transmembrane</keyword>
<keyword evidence="11" id="KW-1185">Reference proteome</keyword>